<comment type="cofactor">
    <cofactor evidence="9">
        <name>Zn(2+)</name>
        <dbReference type="ChEBI" id="CHEBI:29105"/>
    </cofactor>
    <text evidence="9">Binds 2 Zn(2+) ions per monomer.</text>
</comment>
<dbReference type="HAMAP" id="MF_01152">
    <property type="entry name" value="DnaJ"/>
    <property type="match status" value="1"/>
</dbReference>
<reference evidence="13 14" key="1">
    <citation type="journal article" date="2020" name="Microorganisms">
        <title>New Insight into Antimicrobial Compounds from Food and Marine-Sourced Carnobacterium Species through Phenotype and Genome Analyses.</title>
        <authorList>
            <person name="Begrem S."/>
            <person name="Ivaniuk F."/>
            <person name="Gigout-Chevalier F."/>
            <person name="Kolypczuk L."/>
            <person name="Bonnetot S."/>
            <person name="Leroi F."/>
            <person name="Grovel O."/>
            <person name="Delbarre-Ladrat C."/>
            <person name="Passerini D."/>
        </authorList>
    </citation>
    <scope>NUCLEOTIDE SEQUENCE [LARGE SCALE GENOMIC DNA]</scope>
    <source>
        <strain evidence="13 14">MIP2551</strain>
    </source>
</reference>
<dbReference type="InterPro" id="IPR002939">
    <property type="entry name" value="DnaJ_C"/>
</dbReference>
<evidence type="ECO:0000313" key="14">
    <source>
        <dbReference type="Proteomes" id="UP000638836"/>
    </source>
</evidence>
<organism evidence="13 14">
    <name type="scientific">Carnobacterium inhibens</name>
    <dbReference type="NCBI Taxonomy" id="147709"/>
    <lineage>
        <taxon>Bacteria</taxon>
        <taxon>Bacillati</taxon>
        <taxon>Bacillota</taxon>
        <taxon>Bacilli</taxon>
        <taxon>Lactobacillales</taxon>
        <taxon>Carnobacteriaceae</taxon>
        <taxon>Carnobacterium</taxon>
    </lineage>
</organism>
<evidence type="ECO:0000259" key="12">
    <source>
        <dbReference type="PROSITE" id="PS51188"/>
    </source>
</evidence>
<dbReference type="Gene3D" id="1.10.287.110">
    <property type="entry name" value="DnaJ domain"/>
    <property type="match status" value="1"/>
</dbReference>
<feature type="repeat" description="CXXCXGXG motif" evidence="9">
    <location>
        <begin position="153"/>
        <end position="160"/>
    </location>
</feature>
<dbReference type="Pfam" id="PF01556">
    <property type="entry name" value="DnaJ_C"/>
    <property type="match status" value="1"/>
</dbReference>
<evidence type="ECO:0000256" key="3">
    <source>
        <dbReference type="ARBA" id="ARBA00022723"/>
    </source>
</evidence>
<keyword evidence="6 9" id="KW-0862">Zinc</keyword>
<evidence type="ECO:0000256" key="5">
    <source>
        <dbReference type="ARBA" id="ARBA00022771"/>
    </source>
</evidence>
<evidence type="ECO:0000256" key="6">
    <source>
        <dbReference type="ARBA" id="ARBA00022833"/>
    </source>
</evidence>
<proteinExistence type="inferred from homology"/>
<dbReference type="Gene3D" id="2.10.230.10">
    <property type="entry name" value="Heat shock protein DnaJ, cysteine-rich domain"/>
    <property type="match status" value="1"/>
</dbReference>
<dbReference type="CDD" id="cd10719">
    <property type="entry name" value="DnaJ_zf"/>
    <property type="match status" value="1"/>
</dbReference>
<dbReference type="Pfam" id="PF00226">
    <property type="entry name" value="DnaJ"/>
    <property type="match status" value="1"/>
</dbReference>
<feature type="binding site" evidence="9">
    <location>
        <position position="213"/>
    </location>
    <ligand>
        <name>Zn(2+)</name>
        <dbReference type="ChEBI" id="CHEBI:29105"/>
        <label>1</label>
    </ligand>
</feature>
<dbReference type="Gene3D" id="2.60.260.20">
    <property type="entry name" value="Urease metallochaperone UreE, N-terminal domain"/>
    <property type="match status" value="2"/>
</dbReference>
<dbReference type="InterPro" id="IPR012724">
    <property type="entry name" value="DnaJ"/>
</dbReference>
<dbReference type="InterPro" id="IPR036869">
    <property type="entry name" value="J_dom_sf"/>
</dbReference>
<dbReference type="Proteomes" id="UP000638836">
    <property type="component" value="Unassembled WGS sequence"/>
</dbReference>
<dbReference type="Pfam" id="PF00684">
    <property type="entry name" value="DnaJ_CXXCXGXG"/>
    <property type="match status" value="1"/>
</dbReference>
<feature type="repeat" description="CXXCXGXG motif" evidence="9">
    <location>
        <begin position="170"/>
        <end position="177"/>
    </location>
</feature>
<feature type="repeat" description="CXXCXGXG motif" evidence="9">
    <location>
        <begin position="210"/>
        <end position="217"/>
    </location>
</feature>
<dbReference type="CDD" id="cd06257">
    <property type="entry name" value="DnaJ"/>
    <property type="match status" value="1"/>
</dbReference>
<keyword evidence="4 9" id="KW-0677">Repeat</keyword>
<comment type="similarity">
    <text evidence="9">Belongs to the DnaJ family.</text>
</comment>
<evidence type="ECO:0000256" key="1">
    <source>
        <dbReference type="ARBA" id="ARBA00022490"/>
    </source>
</evidence>
<dbReference type="PRINTS" id="PR00625">
    <property type="entry name" value="JDOMAIN"/>
</dbReference>
<feature type="binding site" evidence="9">
    <location>
        <position position="210"/>
    </location>
    <ligand>
        <name>Zn(2+)</name>
        <dbReference type="ChEBI" id="CHEBI:29105"/>
        <label>1</label>
    </ligand>
</feature>
<dbReference type="InterPro" id="IPR001305">
    <property type="entry name" value="HSP_DnaJ_Cys-rich_dom"/>
</dbReference>
<dbReference type="PANTHER" id="PTHR43096">
    <property type="entry name" value="DNAJ HOMOLOG 1, MITOCHONDRIAL-RELATED"/>
    <property type="match status" value="1"/>
</dbReference>
<keyword evidence="8 9" id="KW-0143">Chaperone</keyword>
<dbReference type="CDD" id="cd10747">
    <property type="entry name" value="DnaJ_C"/>
    <property type="match status" value="1"/>
</dbReference>
<keyword evidence="5 9" id="KW-0863">Zinc-finger</keyword>
<dbReference type="InterPro" id="IPR036410">
    <property type="entry name" value="HSP_DnaJ_Cys-rich_dom_sf"/>
</dbReference>
<comment type="subcellular location">
    <subcellularLocation>
        <location evidence="9">Cytoplasm</location>
    </subcellularLocation>
</comment>
<dbReference type="InterPro" id="IPR018253">
    <property type="entry name" value="DnaJ_domain_CS"/>
</dbReference>
<feature type="domain" description="CR-type" evidence="12">
    <location>
        <begin position="140"/>
        <end position="222"/>
    </location>
</feature>
<dbReference type="NCBIfam" id="NF010869">
    <property type="entry name" value="PRK14276.1"/>
    <property type="match status" value="1"/>
</dbReference>
<feature type="binding site" evidence="9">
    <location>
        <position position="196"/>
    </location>
    <ligand>
        <name>Zn(2+)</name>
        <dbReference type="ChEBI" id="CHEBI:29105"/>
        <label>2</label>
    </ligand>
</feature>
<evidence type="ECO:0000259" key="11">
    <source>
        <dbReference type="PROSITE" id="PS50076"/>
    </source>
</evidence>
<gene>
    <name evidence="9 13" type="primary">dnaJ</name>
    <name evidence="13" type="ORF">GLO26_03010</name>
</gene>
<feature type="binding site" evidence="9">
    <location>
        <position position="170"/>
    </location>
    <ligand>
        <name>Zn(2+)</name>
        <dbReference type="ChEBI" id="CHEBI:29105"/>
        <label>2</label>
    </ligand>
</feature>
<dbReference type="EMBL" id="WNJQ01000002">
    <property type="protein sequence ID" value="MBC9824801.1"/>
    <property type="molecule type" value="Genomic_DNA"/>
</dbReference>
<dbReference type="NCBIfam" id="TIGR02349">
    <property type="entry name" value="DnaJ_bact"/>
    <property type="match status" value="1"/>
</dbReference>
<dbReference type="SMART" id="SM00271">
    <property type="entry name" value="DnaJ"/>
    <property type="match status" value="1"/>
</dbReference>
<dbReference type="SUPFAM" id="SSF46565">
    <property type="entry name" value="Chaperone J-domain"/>
    <property type="match status" value="1"/>
</dbReference>
<evidence type="ECO:0000256" key="4">
    <source>
        <dbReference type="ARBA" id="ARBA00022737"/>
    </source>
</evidence>
<comment type="subunit">
    <text evidence="9">Homodimer.</text>
</comment>
<accession>A0ABR7TBR8</accession>
<keyword evidence="14" id="KW-1185">Reference proteome</keyword>
<comment type="caution">
    <text evidence="13">The sequence shown here is derived from an EMBL/GenBank/DDBJ whole genome shotgun (WGS) entry which is preliminary data.</text>
</comment>
<evidence type="ECO:0000256" key="8">
    <source>
        <dbReference type="ARBA" id="ARBA00023186"/>
    </source>
</evidence>
<keyword evidence="7 9" id="KW-0346">Stress response</keyword>
<feature type="domain" description="J" evidence="11">
    <location>
        <begin position="6"/>
        <end position="70"/>
    </location>
</feature>
<protein>
    <recommendedName>
        <fullName evidence="9">Chaperone protein DnaJ</fullName>
    </recommendedName>
</protein>
<sequence length="387" mass="41826">MMAKRDLYEVLGVSKSASDDEIKKAYRKLSKKFHPDINKEAGAEEKFKEVAEAYEVLSDANKRAAYDQYGHASTDPNFGAGGGGFGGGGFGGGFGGGGFEDIFESFFGGGGGRSYNPNAPRQGEDLQYSLNLEFEEAIFGKETTISYNREEECKTCHGDGAKPGTHPVTCSKCHGTGSLNVERNTPLGRVMTRQTCDVCHGTGQEIKETCPTCHGSGHTKDKHTVKVTVPAGVEDGNQMRLNGQGEAGKNGGPYGDLYVVFRVKASKEFERNGSEIYYELPINFVQATLGDEVEVPTVHGKVKLKIPAGTQTGTNFRLRGKGAPKLRGTGTGDQHVKVKLVTPKNLSKEQTDLLRQFAQASGMEVEEQDGSIFDKVKDAFKADKKKK</sequence>
<dbReference type="InterPro" id="IPR001623">
    <property type="entry name" value="DnaJ_domain"/>
</dbReference>
<feature type="binding site" evidence="9">
    <location>
        <position position="199"/>
    </location>
    <ligand>
        <name>Zn(2+)</name>
        <dbReference type="ChEBI" id="CHEBI:29105"/>
        <label>2</label>
    </ligand>
</feature>
<dbReference type="NCBIfam" id="NF010873">
    <property type="entry name" value="PRK14280.1"/>
    <property type="match status" value="1"/>
</dbReference>
<dbReference type="SUPFAM" id="SSF49493">
    <property type="entry name" value="HSP40/DnaJ peptide-binding domain"/>
    <property type="match status" value="2"/>
</dbReference>
<feature type="binding site" evidence="9">
    <location>
        <position position="173"/>
    </location>
    <ligand>
        <name>Zn(2+)</name>
        <dbReference type="ChEBI" id="CHEBI:29105"/>
        <label>2</label>
    </ligand>
</feature>
<dbReference type="PROSITE" id="PS00636">
    <property type="entry name" value="DNAJ_1"/>
    <property type="match status" value="1"/>
</dbReference>
<keyword evidence="1 9" id="KW-0963">Cytoplasm</keyword>
<evidence type="ECO:0000256" key="7">
    <source>
        <dbReference type="ARBA" id="ARBA00023016"/>
    </source>
</evidence>
<dbReference type="PROSITE" id="PS50076">
    <property type="entry name" value="DNAJ_2"/>
    <property type="match status" value="1"/>
</dbReference>
<evidence type="ECO:0000256" key="9">
    <source>
        <dbReference type="HAMAP-Rule" id="MF_01152"/>
    </source>
</evidence>
<dbReference type="RefSeq" id="WP_144080630.1">
    <property type="nucleotide sequence ID" value="NZ_WNJQ01000002.1"/>
</dbReference>
<dbReference type="InterPro" id="IPR008971">
    <property type="entry name" value="HSP40/DnaJ_pept-bd"/>
</dbReference>
<dbReference type="NCBIfam" id="NF008035">
    <property type="entry name" value="PRK10767.1"/>
    <property type="match status" value="1"/>
</dbReference>
<evidence type="ECO:0000313" key="13">
    <source>
        <dbReference type="EMBL" id="MBC9824801.1"/>
    </source>
</evidence>
<dbReference type="PANTHER" id="PTHR43096:SF48">
    <property type="entry name" value="CHAPERONE PROTEIN DNAJ"/>
    <property type="match status" value="1"/>
</dbReference>
<comment type="domain">
    <text evidence="9">The J domain is necessary and sufficient to stimulate DnaK ATPase activity. Zinc center 1 plays an important role in the autonomous, DnaK-independent chaperone activity of DnaJ. Zinc center 2 is essential for interaction with DnaK and for DnaJ activity.</text>
</comment>
<dbReference type="PROSITE" id="PS51188">
    <property type="entry name" value="ZF_CR"/>
    <property type="match status" value="1"/>
</dbReference>
<comment type="function">
    <text evidence="9">Participates actively in the response to hyperosmotic and heat shock by preventing the aggregation of stress-denatured proteins and by disaggregating proteins, also in an autonomous, DnaK-independent fashion. Unfolded proteins bind initially to DnaJ; upon interaction with the DnaJ-bound protein, DnaK hydrolyzes its bound ATP, resulting in the formation of a stable complex. GrpE releases ADP from DnaK; ATP binding to DnaK triggers the release of the substrate protein, thus completing the reaction cycle. Several rounds of ATP-dependent interactions between DnaJ, DnaK and GrpE are required for fully efficient folding. Also involved, together with DnaK and GrpE, in the DNA replication of plasmids through activation of initiation proteins.</text>
</comment>
<feature type="repeat" description="CXXCXGXG motif" evidence="9">
    <location>
        <begin position="196"/>
        <end position="203"/>
    </location>
</feature>
<feature type="binding site" evidence="9">
    <location>
        <position position="156"/>
    </location>
    <ligand>
        <name>Zn(2+)</name>
        <dbReference type="ChEBI" id="CHEBI:29105"/>
        <label>1</label>
    </ligand>
</feature>
<name>A0ABR7TBR8_9LACT</name>
<dbReference type="SUPFAM" id="SSF57938">
    <property type="entry name" value="DnaJ/Hsp40 cysteine-rich domain"/>
    <property type="match status" value="1"/>
</dbReference>
<keyword evidence="3 9" id="KW-0479">Metal-binding</keyword>
<feature type="binding site" evidence="9">
    <location>
        <position position="153"/>
    </location>
    <ligand>
        <name>Zn(2+)</name>
        <dbReference type="ChEBI" id="CHEBI:29105"/>
        <label>1</label>
    </ligand>
</feature>
<feature type="zinc finger region" description="CR-type" evidence="10">
    <location>
        <begin position="140"/>
        <end position="222"/>
    </location>
</feature>
<evidence type="ECO:0000256" key="10">
    <source>
        <dbReference type="PROSITE-ProRule" id="PRU00546"/>
    </source>
</evidence>
<keyword evidence="2 9" id="KW-0235">DNA replication</keyword>
<evidence type="ECO:0000256" key="2">
    <source>
        <dbReference type="ARBA" id="ARBA00022705"/>
    </source>
</evidence>